<protein>
    <submittedName>
        <fullName evidence="1">Uncharacterized protein YndB with AHSA1/START domain</fullName>
    </submittedName>
</protein>
<dbReference type="EMBL" id="JACHNH010000001">
    <property type="protein sequence ID" value="MBB4763256.1"/>
    <property type="molecule type" value="Genomic_DNA"/>
</dbReference>
<dbReference type="RefSeq" id="WP_184994586.1">
    <property type="nucleotide sequence ID" value="NZ_BOMK01000010.1"/>
</dbReference>
<evidence type="ECO:0000313" key="2">
    <source>
        <dbReference type="Proteomes" id="UP000578112"/>
    </source>
</evidence>
<dbReference type="Proteomes" id="UP000578112">
    <property type="component" value="Unassembled WGS sequence"/>
</dbReference>
<keyword evidence="2" id="KW-1185">Reference proteome</keyword>
<dbReference type="InterPro" id="IPR023393">
    <property type="entry name" value="START-like_dom_sf"/>
</dbReference>
<accession>A0A7W7HYY2</accession>
<organism evidence="1 2">
    <name type="scientific">Actinoplanes digitatis</name>
    <dbReference type="NCBI Taxonomy" id="1868"/>
    <lineage>
        <taxon>Bacteria</taxon>
        <taxon>Bacillati</taxon>
        <taxon>Actinomycetota</taxon>
        <taxon>Actinomycetes</taxon>
        <taxon>Micromonosporales</taxon>
        <taxon>Micromonosporaceae</taxon>
        <taxon>Actinoplanes</taxon>
    </lineage>
</organism>
<evidence type="ECO:0000313" key="1">
    <source>
        <dbReference type="EMBL" id="MBB4763256.1"/>
    </source>
</evidence>
<sequence length="240" mass="26200">MGKDFEARLDAEVPATPGQVWDAIATGPGISSWFVGATEVDGATVRTSFGDGWIPDGTVTVSEPPHRFAYRTATAGDGRFVAYEYLIEGRDRAGTVLRTVTSGFLPGDDWAEEFEAMRYGTELFFETLVQYLRRFPGRTATPVTLFGPPVTDWPRTWRRLHAALGLEAAPRVGDPARGALTGDGVVYFTNPHTLGIATPDALYRFIRGLNGTLVAGHELFAAADTARWRPFLESLETIDS</sequence>
<dbReference type="SUPFAM" id="SSF55961">
    <property type="entry name" value="Bet v1-like"/>
    <property type="match status" value="1"/>
</dbReference>
<dbReference type="AlphaFoldDB" id="A0A7W7HYY2"/>
<dbReference type="Gene3D" id="3.30.530.20">
    <property type="match status" value="1"/>
</dbReference>
<dbReference type="CDD" id="cd07814">
    <property type="entry name" value="SRPBCC_CalC_Aha1-like"/>
    <property type="match status" value="1"/>
</dbReference>
<comment type="caution">
    <text evidence="1">The sequence shown here is derived from an EMBL/GenBank/DDBJ whole genome shotgun (WGS) entry which is preliminary data.</text>
</comment>
<reference evidence="1 2" key="1">
    <citation type="submission" date="2020-08" db="EMBL/GenBank/DDBJ databases">
        <title>Sequencing the genomes of 1000 actinobacteria strains.</title>
        <authorList>
            <person name="Klenk H.-P."/>
        </authorList>
    </citation>
    <scope>NUCLEOTIDE SEQUENCE [LARGE SCALE GENOMIC DNA]</scope>
    <source>
        <strain evidence="1 2">DSM 43149</strain>
    </source>
</reference>
<gene>
    <name evidence="1" type="ORF">BJ971_003812</name>
</gene>
<name>A0A7W7HYY2_9ACTN</name>
<proteinExistence type="predicted"/>